<keyword evidence="1" id="KW-0596">Phosphopantetheine</keyword>
<dbReference type="InterPro" id="IPR012728">
    <property type="entry name" value="Pls/PosA_C"/>
</dbReference>
<protein>
    <submittedName>
        <fullName evidence="5">Peptide synthetase</fullName>
    </submittedName>
</protein>
<feature type="transmembrane region" description="Helical" evidence="3">
    <location>
        <begin position="1179"/>
        <end position="1200"/>
    </location>
</feature>
<name>A0A5C1AD97_9BACT</name>
<accession>A0A5C1AD97</accession>
<proteinExistence type="predicted"/>
<dbReference type="Pfam" id="PF00501">
    <property type="entry name" value="AMP-binding"/>
    <property type="match status" value="1"/>
</dbReference>
<feature type="transmembrane region" description="Helical" evidence="3">
    <location>
        <begin position="621"/>
        <end position="641"/>
    </location>
</feature>
<dbReference type="NCBIfam" id="TIGR01733">
    <property type="entry name" value="AA-adenyl-dom"/>
    <property type="match status" value="1"/>
</dbReference>
<dbReference type="SUPFAM" id="SSF47336">
    <property type="entry name" value="ACP-like"/>
    <property type="match status" value="1"/>
</dbReference>
<dbReference type="InterPro" id="IPR009081">
    <property type="entry name" value="PP-bd_ACP"/>
</dbReference>
<dbReference type="KEGG" id="lrs:PX52LOC_01933"/>
<dbReference type="Gene3D" id="3.30.300.30">
    <property type="match status" value="1"/>
</dbReference>
<dbReference type="Gene3D" id="3.40.50.1820">
    <property type="entry name" value="alpha/beta hydrolase"/>
    <property type="match status" value="1"/>
</dbReference>
<dbReference type="GO" id="GO:0072330">
    <property type="term" value="P:monocarboxylic acid biosynthetic process"/>
    <property type="evidence" value="ECO:0007669"/>
    <property type="project" value="UniProtKB-ARBA"/>
</dbReference>
<keyword evidence="3" id="KW-0812">Transmembrane</keyword>
<dbReference type="CDD" id="cd05930">
    <property type="entry name" value="A_NRPS"/>
    <property type="match status" value="1"/>
</dbReference>
<feature type="transmembrane region" description="Helical" evidence="3">
    <location>
        <begin position="653"/>
        <end position="679"/>
    </location>
</feature>
<dbReference type="Gene3D" id="2.30.38.10">
    <property type="entry name" value="Luciferase, Domain 3"/>
    <property type="match status" value="1"/>
</dbReference>
<dbReference type="GO" id="GO:0043041">
    <property type="term" value="P:amino acid activation for nonribosomal peptide biosynthetic process"/>
    <property type="evidence" value="ECO:0007669"/>
    <property type="project" value="TreeGrafter"/>
</dbReference>
<dbReference type="FunFam" id="3.40.50.980:FF:000001">
    <property type="entry name" value="Non-ribosomal peptide synthetase"/>
    <property type="match status" value="1"/>
</dbReference>
<dbReference type="Gene3D" id="3.40.50.980">
    <property type="match status" value="2"/>
</dbReference>
<dbReference type="SUPFAM" id="SSF51161">
    <property type="entry name" value="Trimeric LpxA-like enzymes"/>
    <property type="match status" value="3"/>
</dbReference>
<evidence type="ECO:0000256" key="3">
    <source>
        <dbReference type="SAM" id="Phobius"/>
    </source>
</evidence>
<dbReference type="FunFam" id="1.10.1200.10:FF:000016">
    <property type="entry name" value="Non-ribosomal peptide synthase"/>
    <property type="match status" value="1"/>
</dbReference>
<dbReference type="PROSITE" id="PS00012">
    <property type="entry name" value="PHOSPHOPANTETHEINE"/>
    <property type="match status" value="1"/>
</dbReference>
<keyword evidence="3" id="KW-1133">Transmembrane helix</keyword>
<dbReference type="InterPro" id="IPR011004">
    <property type="entry name" value="Trimer_LpxA-like_sf"/>
</dbReference>
<dbReference type="InterPro" id="IPR020459">
    <property type="entry name" value="AMP-binding"/>
</dbReference>
<keyword evidence="2" id="KW-0597">Phosphoprotein</keyword>
<dbReference type="GO" id="GO:0031177">
    <property type="term" value="F:phosphopantetheine binding"/>
    <property type="evidence" value="ECO:0007669"/>
    <property type="project" value="InterPro"/>
</dbReference>
<dbReference type="InterPro" id="IPR045851">
    <property type="entry name" value="AMP-bd_C_sf"/>
</dbReference>
<reference evidence="6" key="1">
    <citation type="submission" date="2019-08" db="EMBL/GenBank/DDBJ databases">
        <title>Limnoglobus roseus gen. nov., sp. nov., a novel freshwater planctomycete with a giant genome from the family Gemmataceae.</title>
        <authorList>
            <person name="Kulichevskaya I.S."/>
            <person name="Naumoff D.G."/>
            <person name="Miroshnikov K."/>
            <person name="Ivanova A."/>
            <person name="Philippov D.A."/>
            <person name="Hakobyan A."/>
            <person name="Rijpstra I.C."/>
            <person name="Sinninghe Damste J.S."/>
            <person name="Liesack W."/>
            <person name="Dedysh S.N."/>
        </authorList>
    </citation>
    <scope>NUCLEOTIDE SEQUENCE [LARGE SCALE GENOMIC DNA]</scope>
    <source>
        <strain evidence="6">PX52</strain>
    </source>
</reference>
<dbReference type="RefSeq" id="WP_149109878.1">
    <property type="nucleotide sequence ID" value="NZ_CP042425.1"/>
</dbReference>
<dbReference type="InterPro" id="IPR029058">
    <property type="entry name" value="AB_hydrolase_fold"/>
</dbReference>
<dbReference type="NCBIfam" id="TIGR02353">
    <property type="entry name" value="NRPS_term_dom"/>
    <property type="match status" value="1"/>
</dbReference>
<dbReference type="Pfam" id="PF13193">
    <property type="entry name" value="AMP-binding_C"/>
    <property type="match status" value="1"/>
</dbReference>
<dbReference type="SUPFAM" id="SSF56801">
    <property type="entry name" value="Acetyl-CoA synthetase-like"/>
    <property type="match status" value="1"/>
</dbReference>
<dbReference type="PROSITE" id="PS50075">
    <property type="entry name" value="CARRIER"/>
    <property type="match status" value="1"/>
</dbReference>
<dbReference type="PRINTS" id="PR00154">
    <property type="entry name" value="AMPBINDING"/>
</dbReference>
<dbReference type="OrthoDB" id="9778383at2"/>
<dbReference type="InterPro" id="IPR036736">
    <property type="entry name" value="ACP-like_sf"/>
</dbReference>
<dbReference type="PROSITE" id="PS00455">
    <property type="entry name" value="AMP_BINDING"/>
    <property type="match status" value="1"/>
</dbReference>
<evidence type="ECO:0000259" key="4">
    <source>
        <dbReference type="PROSITE" id="PS50075"/>
    </source>
</evidence>
<dbReference type="InterPro" id="IPR025110">
    <property type="entry name" value="AMP-bd_C"/>
</dbReference>
<feature type="transmembrane region" description="Helical" evidence="3">
    <location>
        <begin position="884"/>
        <end position="903"/>
    </location>
</feature>
<feature type="transmembrane region" description="Helical" evidence="3">
    <location>
        <begin position="846"/>
        <end position="872"/>
    </location>
</feature>
<dbReference type="PANTHER" id="PTHR45527">
    <property type="entry name" value="NONRIBOSOMAL PEPTIDE SYNTHETASE"/>
    <property type="match status" value="1"/>
</dbReference>
<evidence type="ECO:0000256" key="2">
    <source>
        <dbReference type="ARBA" id="ARBA00022553"/>
    </source>
</evidence>
<keyword evidence="3" id="KW-0472">Membrane</keyword>
<gene>
    <name evidence="5" type="ORF">PX52LOC_01933</name>
</gene>
<dbReference type="InterPro" id="IPR020806">
    <property type="entry name" value="PKS_PP-bd"/>
</dbReference>
<evidence type="ECO:0000313" key="6">
    <source>
        <dbReference type="Proteomes" id="UP000324974"/>
    </source>
</evidence>
<dbReference type="Proteomes" id="UP000324974">
    <property type="component" value="Chromosome"/>
</dbReference>
<feature type="transmembrane region" description="Helical" evidence="3">
    <location>
        <begin position="1092"/>
        <end position="1114"/>
    </location>
</feature>
<organism evidence="5 6">
    <name type="scientific">Limnoglobus roseus</name>
    <dbReference type="NCBI Taxonomy" id="2598579"/>
    <lineage>
        <taxon>Bacteria</taxon>
        <taxon>Pseudomonadati</taxon>
        <taxon>Planctomycetota</taxon>
        <taxon>Planctomycetia</taxon>
        <taxon>Gemmatales</taxon>
        <taxon>Gemmataceae</taxon>
        <taxon>Limnoglobus</taxon>
    </lineage>
</organism>
<dbReference type="FunFam" id="3.40.50.12780:FF:000012">
    <property type="entry name" value="Non-ribosomal peptide synthetase"/>
    <property type="match status" value="1"/>
</dbReference>
<feature type="transmembrane region" description="Helical" evidence="3">
    <location>
        <begin position="1126"/>
        <end position="1151"/>
    </location>
</feature>
<keyword evidence="6" id="KW-1185">Reference proteome</keyword>
<feature type="transmembrane region" description="Helical" evidence="3">
    <location>
        <begin position="699"/>
        <end position="724"/>
    </location>
</feature>
<dbReference type="EMBL" id="CP042425">
    <property type="protein sequence ID" value="QEL15028.1"/>
    <property type="molecule type" value="Genomic_DNA"/>
</dbReference>
<dbReference type="Gene3D" id="2.160.10.10">
    <property type="entry name" value="Hexapeptide repeat proteins"/>
    <property type="match status" value="3"/>
</dbReference>
<evidence type="ECO:0000313" key="5">
    <source>
        <dbReference type="EMBL" id="QEL15028.1"/>
    </source>
</evidence>
<dbReference type="SMART" id="SM00823">
    <property type="entry name" value="PKS_PP"/>
    <property type="match status" value="1"/>
</dbReference>
<dbReference type="InterPro" id="IPR000873">
    <property type="entry name" value="AMP-dep_synth/lig_dom"/>
</dbReference>
<dbReference type="InterPro" id="IPR010071">
    <property type="entry name" value="AA_adenyl_dom"/>
</dbReference>
<feature type="domain" description="Carrier" evidence="4">
    <location>
        <begin position="513"/>
        <end position="590"/>
    </location>
</feature>
<dbReference type="PANTHER" id="PTHR45527:SF1">
    <property type="entry name" value="FATTY ACID SYNTHASE"/>
    <property type="match status" value="1"/>
</dbReference>
<sequence>MASHLSPGGVTVLHDWLHRSADTYPDRPAVVCGDRTLSYADLERHANRLARHLRALGVGPGQFVGLLLERSAEVSIGLLAILKAGAAYVPLDPDYPAERIADILSDCAAAVLVTSPALREKAHTFQSKMCDLVADRALIDAQSPERLSAAEVSVGPGDLAYVIYTSGSTGRPKGVMIEHRSVCHLVRVEAELYGLRPDDRVFQGFSIAFDASVEEVWAAFANGAALVVGTRELMQSGPDLGRHLTDLGVTVFSTVPTLLAMLDGNLPTVRTLILGGEACPAELVTRWATPGRTMFNTYGPTEATVIATAAVCQPGRPVTIGKPLDGYTVLLLDEVGQPVPSGGTGEIYIGGVGVARGYVGRDDLTRERFVPNPFLRDDRLYRTGDLARWTADGELEFLGRCDEQVKIRGYRVELSEVEAGLLAVPGVRAAVAAVLSDGGGVPSLIGYVISANGPIADDVLRSHLRARLPVYMVPSRFVAVAEFPTLPSGKVDRKRLPAPQWQVEDLAPSDGTPPRTEFEARVAVVWAKVFGRPAVSVTDDFFFDLGGHSLLAARAISDLRAEPEFRHAAVADVYQHPTVAQLARHLEATRPAAVVPRAKPRVHGRSIPPLRHFLCGLGQFFALYVVLGFFSLQWMGPYLVYADCIDRGWALPTAVAAALVSLAAVYPLMLLIGVVAKWVLLGRVKPGTHPLWGWYYFRWWFAGSILSATPTGYLTGTPLLGLYYRLLGVRVGRNVYLGTDNAGAFELLSIGDDTCVGSDVGLRGHTVEGGFLHLGTITVGRGCYIGSRSVLMPGSAVSDNVKLDDLSLVRTGQTLPAGERWAGSPARRVGIAEPSNAVRPGLARRIALGVVYGVGSFLLRVAAIVCFLPGIIWLNSLSHQWDGYLYLAVAPVVALSFVILFALQVVGVKWLLLGEVRAGTYPRYGLFAVRKWFVDRLMELSLDATGTLYGTIFLNPWYRLLGVKLGRRVEVSTACSIPHDLLTLDDESFLADAVSIGGARVEGNTLTLAPVRIGKKAFAGNGAHIPPGGQLGDDGLLGCQSILPAAAIKPGTAWVGSPAFHLPQRQESAAFPDAAITNPPLKLWLLRGAIEFVRVVLPATALVVLSSLLISWAVTLRYRYSVWHVLALFPLLYALAGLGAALFVVAVKWVVAGRYRPTERPLWSGFVWRTEFISGVREYLADLFLVGLLTGTPFVCWYFRLMGAKIGRRVFMDTTDLCEFDLTRVGDEAELNEDCTLQTHLFEDRVMKVSNIEIGPGATVGGWTLILYDTVVEAGTVVEDLSLVMKGEVLPADTRWAGIPAARAENFQAEDE</sequence>
<dbReference type="InterPro" id="IPR020845">
    <property type="entry name" value="AMP-binding_CS"/>
</dbReference>
<dbReference type="Pfam" id="PF00550">
    <property type="entry name" value="PP-binding"/>
    <property type="match status" value="1"/>
</dbReference>
<dbReference type="InterPro" id="IPR006162">
    <property type="entry name" value="Ppantetheine_attach_site"/>
</dbReference>
<dbReference type="GO" id="GO:0044550">
    <property type="term" value="P:secondary metabolite biosynthetic process"/>
    <property type="evidence" value="ECO:0007669"/>
    <property type="project" value="TreeGrafter"/>
</dbReference>
<evidence type="ECO:0000256" key="1">
    <source>
        <dbReference type="ARBA" id="ARBA00022450"/>
    </source>
</evidence>
<dbReference type="GO" id="GO:0005737">
    <property type="term" value="C:cytoplasm"/>
    <property type="evidence" value="ECO:0007669"/>
    <property type="project" value="TreeGrafter"/>
</dbReference>